<gene>
    <name evidence="1" type="ORF">BDV96DRAFT_196147</name>
</gene>
<feature type="non-terminal residue" evidence="1">
    <location>
        <position position="1"/>
    </location>
</feature>
<dbReference type="EMBL" id="ML977337">
    <property type="protein sequence ID" value="KAF2110604.1"/>
    <property type="molecule type" value="Genomic_DNA"/>
</dbReference>
<evidence type="ECO:0000313" key="1">
    <source>
        <dbReference type="EMBL" id="KAF2110604.1"/>
    </source>
</evidence>
<keyword evidence="2" id="KW-1185">Reference proteome</keyword>
<dbReference type="AlphaFoldDB" id="A0A6A5YUZ8"/>
<accession>A0A6A5YUZ8</accession>
<protein>
    <submittedName>
        <fullName evidence="1">Uncharacterized protein</fullName>
    </submittedName>
</protein>
<evidence type="ECO:0000313" key="2">
    <source>
        <dbReference type="Proteomes" id="UP000799770"/>
    </source>
</evidence>
<proteinExistence type="predicted"/>
<reference evidence="1" key="1">
    <citation type="journal article" date="2020" name="Stud. Mycol.">
        <title>101 Dothideomycetes genomes: a test case for predicting lifestyles and emergence of pathogens.</title>
        <authorList>
            <person name="Haridas S."/>
            <person name="Albert R."/>
            <person name="Binder M."/>
            <person name="Bloem J."/>
            <person name="Labutti K."/>
            <person name="Salamov A."/>
            <person name="Andreopoulos B."/>
            <person name="Baker S."/>
            <person name="Barry K."/>
            <person name="Bills G."/>
            <person name="Bluhm B."/>
            <person name="Cannon C."/>
            <person name="Castanera R."/>
            <person name="Culley D."/>
            <person name="Daum C."/>
            <person name="Ezra D."/>
            <person name="Gonzalez J."/>
            <person name="Henrissat B."/>
            <person name="Kuo A."/>
            <person name="Liang C."/>
            <person name="Lipzen A."/>
            <person name="Lutzoni F."/>
            <person name="Magnuson J."/>
            <person name="Mondo S."/>
            <person name="Nolan M."/>
            <person name="Ohm R."/>
            <person name="Pangilinan J."/>
            <person name="Park H.-J."/>
            <person name="Ramirez L."/>
            <person name="Alfaro M."/>
            <person name="Sun H."/>
            <person name="Tritt A."/>
            <person name="Yoshinaga Y."/>
            <person name="Zwiers L.-H."/>
            <person name="Turgeon B."/>
            <person name="Goodwin S."/>
            <person name="Spatafora J."/>
            <person name="Crous P."/>
            <person name="Grigoriev I."/>
        </authorList>
    </citation>
    <scope>NUCLEOTIDE SEQUENCE</scope>
    <source>
        <strain evidence="1">CBS 627.86</strain>
    </source>
</reference>
<name>A0A6A5YUZ8_9PLEO</name>
<dbReference type="Proteomes" id="UP000799770">
    <property type="component" value="Unassembled WGS sequence"/>
</dbReference>
<organism evidence="1 2">
    <name type="scientific">Lophiotrema nucula</name>
    <dbReference type="NCBI Taxonomy" id="690887"/>
    <lineage>
        <taxon>Eukaryota</taxon>
        <taxon>Fungi</taxon>
        <taxon>Dikarya</taxon>
        <taxon>Ascomycota</taxon>
        <taxon>Pezizomycotina</taxon>
        <taxon>Dothideomycetes</taxon>
        <taxon>Pleosporomycetidae</taxon>
        <taxon>Pleosporales</taxon>
        <taxon>Lophiotremataceae</taxon>
        <taxon>Lophiotrema</taxon>
    </lineage>
</organism>
<sequence>SLHQHHCPDTLPESTQCASLSLSLSSRLWPSAIPSASAMMSTPAHYLTLESSPTLPISPLSTMVPLLVTLTTAVQHVVRVCSVATPKSSTFHATCGPATLSRRQSIVTTSTETVFASSTPTPTLHARTDLPTRSDLRLRMSRINVFGLTPVALRSKLRYGGRI</sequence>